<organism evidence="4 5">
    <name type="scientific">Meganyctiphanes norvegica</name>
    <name type="common">Northern krill</name>
    <name type="synonym">Thysanopoda norvegica</name>
    <dbReference type="NCBI Taxonomy" id="48144"/>
    <lineage>
        <taxon>Eukaryota</taxon>
        <taxon>Metazoa</taxon>
        <taxon>Ecdysozoa</taxon>
        <taxon>Arthropoda</taxon>
        <taxon>Crustacea</taxon>
        <taxon>Multicrustacea</taxon>
        <taxon>Malacostraca</taxon>
        <taxon>Eumalacostraca</taxon>
        <taxon>Eucarida</taxon>
        <taxon>Euphausiacea</taxon>
        <taxon>Euphausiidae</taxon>
        <taxon>Meganyctiphanes</taxon>
    </lineage>
</organism>
<gene>
    <name evidence="4" type="ORF">MNOR_LOCUS25928</name>
</gene>
<sequence>MCDILHICTLFILTFGLVYGVNECKNQEEGLGYIGCPVYKIESQQECYWATNDGDGNLVFYLKPLTTGQLAISLHERHQSQSSSQRTDNLFTIPLSDSNVWRKIKIRRGEVRHFLSAKASYFLEVNNQDHVPVRSSEIEIGNEIRVKTVKSLWTSECDPRDYTPPQTTKATQHTPEPTTPTQAPTQSPTQAPTQPPSASLQPQQAAFTITGDTKIVIIAAVSLALILMAILMIVILVLRHRRRNRDQALTQTTDQQFRLSRHVSENSLYASYDNEDTGENQVPQDTNTSNGVNQRRGSAHDSENSLYGGIN</sequence>
<dbReference type="Proteomes" id="UP001497623">
    <property type="component" value="Unassembled WGS sequence"/>
</dbReference>
<evidence type="ECO:0000313" key="5">
    <source>
        <dbReference type="Proteomes" id="UP001497623"/>
    </source>
</evidence>
<keyword evidence="3" id="KW-0732">Signal</keyword>
<dbReference type="AlphaFoldDB" id="A0AAV2RLB2"/>
<reference evidence="4 5" key="1">
    <citation type="submission" date="2024-05" db="EMBL/GenBank/DDBJ databases">
        <authorList>
            <person name="Wallberg A."/>
        </authorList>
    </citation>
    <scope>NUCLEOTIDE SEQUENCE [LARGE SCALE GENOMIC DNA]</scope>
</reference>
<name>A0AAV2RLB2_MEGNR</name>
<proteinExistence type="predicted"/>
<feature type="region of interest" description="Disordered" evidence="1">
    <location>
        <begin position="155"/>
        <end position="202"/>
    </location>
</feature>
<comment type="caution">
    <text evidence="4">The sequence shown here is derived from an EMBL/GenBank/DDBJ whole genome shotgun (WGS) entry which is preliminary data.</text>
</comment>
<dbReference type="EMBL" id="CAXKWB010025292">
    <property type="protein sequence ID" value="CAL4127834.1"/>
    <property type="molecule type" value="Genomic_DNA"/>
</dbReference>
<keyword evidence="5" id="KW-1185">Reference proteome</keyword>
<keyword evidence="2" id="KW-1133">Transmembrane helix</keyword>
<evidence type="ECO:0000256" key="3">
    <source>
        <dbReference type="SAM" id="SignalP"/>
    </source>
</evidence>
<keyword evidence="2" id="KW-0472">Membrane</keyword>
<feature type="region of interest" description="Disordered" evidence="1">
    <location>
        <begin position="273"/>
        <end position="311"/>
    </location>
</feature>
<evidence type="ECO:0000256" key="1">
    <source>
        <dbReference type="SAM" id="MobiDB-lite"/>
    </source>
</evidence>
<accession>A0AAV2RLB2</accession>
<feature type="chain" id="PRO_5043752258" evidence="3">
    <location>
        <begin position="21"/>
        <end position="311"/>
    </location>
</feature>
<keyword evidence="2" id="KW-0812">Transmembrane</keyword>
<feature type="signal peptide" evidence="3">
    <location>
        <begin position="1"/>
        <end position="20"/>
    </location>
</feature>
<protein>
    <submittedName>
        <fullName evidence="4">Uncharacterized protein</fullName>
    </submittedName>
</protein>
<evidence type="ECO:0000256" key="2">
    <source>
        <dbReference type="SAM" id="Phobius"/>
    </source>
</evidence>
<evidence type="ECO:0000313" key="4">
    <source>
        <dbReference type="EMBL" id="CAL4127834.1"/>
    </source>
</evidence>
<feature type="transmembrane region" description="Helical" evidence="2">
    <location>
        <begin position="215"/>
        <end position="238"/>
    </location>
</feature>
<feature type="compositionally biased region" description="Low complexity" evidence="1">
    <location>
        <begin position="170"/>
        <end position="202"/>
    </location>
</feature>
<feature type="compositionally biased region" description="Polar residues" evidence="1">
    <location>
        <begin position="279"/>
        <end position="296"/>
    </location>
</feature>